<dbReference type="OrthoDB" id="2317065at2759"/>
<dbReference type="Gene3D" id="1.50.10.10">
    <property type="match status" value="1"/>
</dbReference>
<dbReference type="AlphaFoldDB" id="A0A3D8R4R3"/>
<feature type="compositionally biased region" description="Low complexity" evidence="3">
    <location>
        <begin position="1"/>
        <end position="15"/>
    </location>
</feature>
<dbReference type="GO" id="GO:0000272">
    <property type="term" value="P:polysaccharide catabolic process"/>
    <property type="evidence" value="ECO:0007669"/>
    <property type="project" value="TreeGrafter"/>
</dbReference>
<evidence type="ECO:0000313" key="5">
    <source>
        <dbReference type="Proteomes" id="UP000256690"/>
    </source>
</evidence>
<reference evidence="4 5" key="1">
    <citation type="journal article" date="2018" name="IMA Fungus">
        <title>IMA Genome-F 9: Draft genome sequence of Annulohypoxylon stygium, Aspergillus mulundensis, Berkeleyomyces basicola (syn. Thielaviopsis basicola), Ceratocystis smalleyi, two Cercospora beticola strains, Coleophoma cylindrospora, Fusarium fracticaudum, Phialophora cf. hyalina, and Morchella septimelata.</title>
        <authorList>
            <person name="Wingfield B.D."/>
            <person name="Bills G.F."/>
            <person name="Dong Y."/>
            <person name="Huang W."/>
            <person name="Nel W.J."/>
            <person name="Swalarsk-Parry B.S."/>
            <person name="Vaghefi N."/>
            <person name="Wilken P.M."/>
            <person name="An Z."/>
            <person name="de Beer Z.W."/>
            <person name="De Vos L."/>
            <person name="Chen L."/>
            <person name="Duong T.A."/>
            <person name="Gao Y."/>
            <person name="Hammerbacher A."/>
            <person name="Kikkert J.R."/>
            <person name="Li Y."/>
            <person name="Li H."/>
            <person name="Li K."/>
            <person name="Li Q."/>
            <person name="Liu X."/>
            <person name="Ma X."/>
            <person name="Naidoo K."/>
            <person name="Pethybridge S.J."/>
            <person name="Sun J."/>
            <person name="Steenkamp E.T."/>
            <person name="van der Nest M.A."/>
            <person name="van Wyk S."/>
            <person name="Wingfield M.J."/>
            <person name="Xiong C."/>
            <person name="Yue Q."/>
            <person name="Zhang X."/>
        </authorList>
    </citation>
    <scope>NUCLEOTIDE SEQUENCE [LARGE SCALE GENOMIC DNA]</scope>
    <source>
        <strain evidence="4 5">DSM 5745</strain>
    </source>
</reference>
<keyword evidence="5" id="KW-1185">Reference proteome</keyword>
<accession>A0A3D8R4R3</accession>
<name>A0A3D8R4R3_9EURO</name>
<keyword evidence="1" id="KW-0378">Hydrolase</keyword>
<dbReference type="GeneID" id="38118934"/>
<dbReference type="Proteomes" id="UP000256690">
    <property type="component" value="Unassembled WGS sequence"/>
</dbReference>
<evidence type="ECO:0000256" key="2">
    <source>
        <dbReference type="ARBA" id="ARBA00038358"/>
    </source>
</evidence>
<feature type="region of interest" description="Disordered" evidence="3">
    <location>
        <begin position="1"/>
        <end position="41"/>
    </location>
</feature>
<dbReference type="InterPro" id="IPR012341">
    <property type="entry name" value="6hp_glycosidase-like_sf"/>
</dbReference>
<proteinExistence type="inferred from homology"/>
<dbReference type="FunFam" id="1.50.10.10:FF:000048">
    <property type="entry name" value="Unsaturated chondroitin disaccharide hydrolase"/>
    <property type="match status" value="1"/>
</dbReference>
<dbReference type="PANTHER" id="PTHR36845">
    <property type="entry name" value="HYDROLASE, PUTATIVE (AFU_ORTHOLOGUE AFUA_7G05090)-RELATED"/>
    <property type="match status" value="1"/>
</dbReference>
<comment type="caution">
    <text evidence="4">The sequence shown here is derived from an EMBL/GenBank/DDBJ whole genome shotgun (WGS) entry which is preliminary data.</text>
</comment>
<dbReference type="InterPro" id="IPR008928">
    <property type="entry name" value="6-hairpin_glycosidase_sf"/>
</dbReference>
<sequence length="527" mass="58033">MNDLTSCTPSTSSSSDALSPMPKKRKTESITSISDSEDTPASSFKCSVARYLIPELFEENVIAKIFRTASASLHDPNVFTTPGGVPIAYPETVPQDGPTAGRYEFRDPEFWTCGFFPGSLYGLLERCIKHPRQVSFGPGVELSRVRGELRSLSKAWSKSLHSMAFRTDTHDIGFIVMPALKRDWELFGNEQSMRSITQAVRSLATRYVSTAGAIRSWDILVKKEITVTDQTQNVLVIIDSLCNLDLLFYAAAHTGDASLAAIAETHARTLLQTHLREENGITVPKGGYKGQLYSTCHVANIDPVDGNLKWRWTAQGYNNDSAWARGQAWAILGYAQTYMWTKENVFLDAACGTAEYFLHRLATAPSCVETTTDDFSGHPVNGSHGDRKRTIGRHVPLWDFDAPVDPSSPLRDSSAGVIAANGMVVLFQALISIGQDDLARRFLDAAVKIVRDTIDLCLATEKAEFVGEGAKLQVEDGMPGSTFESILKNGTANNNQHARRRYSNHGLVYGDYYLIEFGNRLLELGLA</sequence>
<feature type="compositionally biased region" description="Polar residues" evidence="3">
    <location>
        <begin position="29"/>
        <end position="41"/>
    </location>
</feature>
<evidence type="ECO:0008006" key="6">
    <source>
        <dbReference type="Google" id="ProtNLM"/>
    </source>
</evidence>
<dbReference type="GO" id="GO:0052757">
    <property type="term" value="F:chondroitin hydrolase activity"/>
    <property type="evidence" value="ECO:0007669"/>
    <property type="project" value="TreeGrafter"/>
</dbReference>
<evidence type="ECO:0000256" key="3">
    <source>
        <dbReference type="SAM" id="MobiDB-lite"/>
    </source>
</evidence>
<dbReference type="SUPFAM" id="SSF48208">
    <property type="entry name" value="Six-hairpin glycosidases"/>
    <property type="match status" value="1"/>
</dbReference>
<dbReference type="InterPro" id="IPR052369">
    <property type="entry name" value="UG_Glycosaminoglycan_Hydrolase"/>
</dbReference>
<protein>
    <recommendedName>
        <fullName evidence="6">Unsaturated glucuronyl hydrolase</fullName>
    </recommendedName>
</protein>
<evidence type="ECO:0000313" key="4">
    <source>
        <dbReference type="EMBL" id="RDW68804.1"/>
    </source>
</evidence>
<dbReference type="RefSeq" id="XP_026600593.1">
    <property type="nucleotide sequence ID" value="XM_026750580.1"/>
</dbReference>
<organism evidence="4 5">
    <name type="scientific">Aspergillus mulundensis</name>
    <dbReference type="NCBI Taxonomy" id="1810919"/>
    <lineage>
        <taxon>Eukaryota</taxon>
        <taxon>Fungi</taxon>
        <taxon>Dikarya</taxon>
        <taxon>Ascomycota</taxon>
        <taxon>Pezizomycotina</taxon>
        <taxon>Eurotiomycetes</taxon>
        <taxon>Eurotiomycetidae</taxon>
        <taxon>Eurotiales</taxon>
        <taxon>Aspergillaceae</taxon>
        <taxon>Aspergillus</taxon>
        <taxon>Aspergillus subgen. Nidulantes</taxon>
    </lineage>
</organism>
<comment type="similarity">
    <text evidence="2">Belongs to the glycosyl hydrolase 88 family.</text>
</comment>
<gene>
    <name evidence="4" type="ORF">DSM5745_08564</name>
</gene>
<evidence type="ECO:0000256" key="1">
    <source>
        <dbReference type="ARBA" id="ARBA00022801"/>
    </source>
</evidence>
<dbReference type="PANTHER" id="PTHR36845:SF1">
    <property type="entry name" value="HYDROLASE, PUTATIVE (AFU_ORTHOLOGUE AFUA_7G05090)-RELATED"/>
    <property type="match status" value="1"/>
</dbReference>
<dbReference type="EMBL" id="PVWQ01000011">
    <property type="protein sequence ID" value="RDW68804.1"/>
    <property type="molecule type" value="Genomic_DNA"/>
</dbReference>